<keyword evidence="7 8" id="KW-0472">Membrane</keyword>
<evidence type="ECO:0000256" key="1">
    <source>
        <dbReference type="ARBA" id="ARBA00004141"/>
    </source>
</evidence>
<keyword evidence="3 9" id="KW-0813">Transport</keyword>
<feature type="repeat" description="Solcar" evidence="8">
    <location>
        <begin position="82"/>
        <end position="163"/>
    </location>
</feature>
<dbReference type="InterPro" id="IPR023395">
    <property type="entry name" value="MCP_dom_sf"/>
</dbReference>
<protein>
    <recommendedName>
        <fullName evidence="13">Mitochondrial carrier protein</fullName>
    </recommendedName>
</protein>
<dbReference type="GO" id="GO:0016020">
    <property type="term" value="C:membrane"/>
    <property type="evidence" value="ECO:0007669"/>
    <property type="project" value="UniProtKB-SubCell"/>
</dbReference>
<dbReference type="InterPro" id="IPR018108">
    <property type="entry name" value="MCP_transmembrane"/>
</dbReference>
<accession>A0A6T7K4K6</accession>
<sequence length="269" mass="28319">MHPLASEVLAGFIGGSAKTLALYPLDTLTTLRELRIRPSRALSQYYRGCGLTLLGLAPYAIIFHTAFYVCDAALTDVMPAAARQMCAGLFGSVASAFVGVPFECLKHRLQVSAPMYATPQMALANTIRLEGVRGLFSGFGSTLARNAPYNALHFGIFAAVSRTAGSIAHGRAADALAGAVAGALTALLTTPLDLVNTRLQTQAVRAVQHGGPQYAGVCDALVRIAAEEGGPSALMQGSLVRVAQYAPASIIFFMCYQAVKCRLQEPRGI</sequence>
<evidence type="ECO:0000313" key="12">
    <source>
        <dbReference type="EMBL" id="CAD8619254.1"/>
    </source>
</evidence>
<evidence type="ECO:0000256" key="4">
    <source>
        <dbReference type="ARBA" id="ARBA00022692"/>
    </source>
</evidence>
<dbReference type="EMBL" id="HBEY01047137">
    <property type="protein sequence ID" value="CAD8619246.1"/>
    <property type="molecule type" value="Transcribed_RNA"/>
</dbReference>
<dbReference type="AlphaFoldDB" id="A0A6T7K4K6"/>
<feature type="transmembrane region" description="Helical" evidence="10">
    <location>
        <begin position="81"/>
        <end position="102"/>
    </location>
</feature>
<evidence type="ECO:0000313" key="11">
    <source>
        <dbReference type="EMBL" id="CAD8619246.1"/>
    </source>
</evidence>
<evidence type="ECO:0000256" key="6">
    <source>
        <dbReference type="ARBA" id="ARBA00022989"/>
    </source>
</evidence>
<evidence type="ECO:0000256" key="8">
    <source>
        <dbReference type="PROSITE-ProRule" id="PRU00282"/>
    </source>
</evidence>
<feature type="transmembrane region" description="Helical" evidence="10">
    <location>
        <begin position="45"/>
        <end position="69"/>
    </location>
</feature>
<feature type="repeat" description="Solcar" evidence="8">
    <location>
        <begin position="169"/>
        <end position="262"/>
    </location>
</feature>
<evidence type="ECO:0000256" key="5">
    <source>
        <dbReference type="ARBA" id="ARBA00022737"/>
    </source>
</evidence>
<evidence type="ECO:0000256" key="3">
    <source>
        <dbReference type="ARBA" id="ARBA00022448"/>
    </source>
</evidence>
<name>A0A6T7K4K6_9EUKA</name>
<evidence type="ECO:0000256" key="7">
    <source>
        <dbReference type="ARBA" id="ARBA00023136"/>
    </source>
</evidence>
<evidence type="ECO:0008006" key="13">
    <source>
        <dbReference type="Google" id="ProtNLM"/>
    </source>
</evidence>
<keyword evidence="6 10" id="KW-1133">Transmembrane helix</keyword>
<dbReference type="PROSITE" id="PS50920">
    <property type="entry name" value="SOLCAR"/>
    <property type="match status" value="2"/>
</dbReference>
<evidence type="ECO:0000256" key="9">
    <source>
        <dbReference type="RuleBase" id="RU000488"/>
    </source>
</evidence>
<dbReference type="Gene3D" id="1.50.40.10">
    <property type="entry name" value="Mitochondrial carrier domain"/>
    <property type="match status" value="2"/>
</dbReference>
<dbReference type="Pfam" id="PF00153">
    <property type="entry name" value="Mito_carr"/>
    <property type="match status" value="2"/>
</dbReference>
<comment type="subcellular location">
    <subcellularLocation>
        <location evidence="1">Membrane</location>
        <topology evidence="1">Multi-pass membrane protein</topology>
    </subcellularLocation>
</comment>
<comment type="similarity">
    <text evidence="2 9">Belongs to the mitochondrial carrier (TC 2.A.29) family.</text>
</comment>
<dbReference type="EMBL" id="HBEY01047148">
    <property type="protein sequence ID" value="CAD8619254.1"/>
    <property type="molecule type" value="Transcribed_RNA"/>
</dbReference>
<dbReference type="SUPFAM" id="SSF103506">
    <property type="entry name" value="Mitochondrial carrier"/>
    <property type="match status" value="1"/>
</dbReference>
<keyword evidence="5" id="KW-0677">Repeat</keyword>
<evidence type="ECO:0000256" key="10">
    <source>
        <dbReference type="SAM" id="Phobius"/>
    </source>
</evidence>
<evidence type="ECO:0000256" key="2">
    <source>
        <dbReference type="ARBA" id="ARBA00006375"/>
    </source>
</evidence>
<organism evidence="11">
    <name type="scientific">Coccolithus braarudii</name>
    <dbReference type="NCBI Taxonomy" id="221442"/>
    <lineage>
        <taxon>Eukaryota</taxon>
        <taxon>Haptista</taxon>
        <taxon>Haptophyta</taxon>
        <taxon>Prymnesiophyceae</taxon>
        <taxon>Coccolithales</taxon>
        <taxon>Coccolithaceae</taxon>
        <taxon>Coccolithus</taxon>
    </lineage>
</organism>
<dbReference type="PANTHER" id="PTHR45667">
    <property type="entry name" value="S-ADENOSYLMETHIONINE MITOCHONDRIAL CARRIER PROTEIN"/>
    <property type="match status" value="1"/>
</dbReference>
<proteinExistence type="inferred from homology"/>
<gene>
    <name evidence="11" type="ORF">CPEL01642_LOCUS22627</name>
    <name evidence="12" type="ORF">CPEL01642_LOCUS22635</name>
</gene>
<keyword evidence="4 8" id="KW-0812">Transmembrane</keyword>
<reference evidence="11" key="1">
    <citation type="submission" date="2021-01" db="EMBL/GenBank/DDBJ databases">
        <authorList>
            <person name="Corre E."/>
            <person name="Pelletier E."/>
            <person name="Niang G."/>
            <person name="Scheremetjew M."/>
            <person name="Finn R."/>
            <person name="Kale V."/>
            <person name="Holt S."/>
            <person name="Cochrane G."/>
            <person name="Meng A."/>
            <person name="Brown T."/>
            <person name="Cohen L."/>
        </authorList>
    </citation>
    <scope>NUCLEOTIDE SEQUENCE</scope>
    <source>
        <strain evidence="11">PLY182g</strain>
    </source>
</reference>